<gene>
    <name evidence="3" type="ORF">ACFOWE_07860</name>
</gene>
<dbReference type="EMBL" id="JBHSBM010000011">
    <property type="protein sequence ID" value="MFC4058204.1"/>
    <property type="molecule type" value="Genomic_DNA"/>
</dbReference>
<dbReference type="RefSeq" id="WP_377286405.1">
    <property type="nucleotide sequence ID" value="NZ_JBHSBM010000011.1"/>
</dbReference>
<keyword evidence="2" id="KW-1133">Transmembrane helix</keyword>
<feature type="compositionally biased region" description="Basic and acidic residues" evidence="1">
    <location>
        <begin position="225"/>
        <end position="236"/>
    </location>
</feature>
<name>A0ABV8I2C9_9ACTN</name>
<dbReference type="InterPro" id="IPR012902">
    <property type="entry name" value="N_methyl_site"/>
</dbReference>
<sequence>MSRTRTGGPLPLRARPAGDAGISLVEVMVSLSVLGVFMAVFTAGVLQVYRAVDTTEAVASAQSQLHVAFQRLDKEIRYASWISEPSRPIRGRRYVEFAAKDPVTKEETRCGQLLLDLDRGVLQLRRWEAGSPPAERAPGETLASYIATDGLAAEPPSGGAEPPFTLQKAGSTPDRGNGSAVGADFAPDFQRLELHLTARVGTGEKSGAANLDVSFTALNTSRDTPATHKCSEGRPS</sequence>
<dbReference type="PROSITE" id="PS00409">
    <property type="entry name" value="PROKAR_NTER_METHYL"/>
    <property type="match status" value="1"/>
</dbReference>
<protein>
    <submittedName>
        <fullName evidence="3">PilW family protein</fullName>
    </submittedName>
</protein>
<feature type="region of interest" description="Disordered" evidence="1">
    <location>
        <begin position="217"/>
        <end position="236"/>
    </location>
</feature>
<dbReference type="Proteomes" id="UP001595850">
    <property type="component" value="Unassembled WGS sequence"/>
</dbReference>
<comment type="caution">
    <text evidence="3">The sequence shown here is derived from an EMBL/GenBank/DDBJ whole genome shotgun (WGS) entry which is preliminary data.</text>
</comment>
<evidence type="ECO:0000313" key="4">
    <source>
        <dbReference type="Proteomes" id="UP001595850"/>
    </source>
</evidence>
<organism evidence="3 4">
    <name type="scientific">Planomonospora corallina</name>
    <dbReference type="NCBI Taxonomy" id="1806052"/>
    <lineage>
        <taxon>Bacteria</taxon>
        <taxon>Bacillati</taxon>
        <taxon>Actinomycetota</taxon>
        <taxon>Actinomycetes</taxon>
        <taxon>Streptosporangiales</taxon>
        <taxon>Streptosporangiaceae</taxon>
        <taxon>Planomonospora</taxon>
    </lineage>
</organism>
<feature type="region of interest" description="Disordered" evidence="1">
    <location>
        <begin position="150"/>
        <end position="183"/>
    </location>
</feature>
<feature type="transmembrane region" description="Helical" evidence="2">
    <location>
        <begin position="20"/>
        <end position="41"/>
    </location>
</feature>
<keyword evidence="2" id="KW-0472">Membrane</keyword>
<evidence type="ECO:0000256" key="1">
    <source>
        <dbReference type="SAM" id="MobiDB-lite"/>
    </source>
</evidence>
<reference evidence="4" key="1">
    <citation type="journal article" date="2019" name="Int. J. Syst. Evol. Microbiol.">
        <title>The Global Catalogue of Microorganisms (GCM) 10K type strain sequencing project: providing services to taxonomists for standard genome sequencing and annotation.</title>
        <authorList>
            <consortium name="The Broad Institute Genomics Platform"/>
            <consortium name="The Broad Institute Genome Sequencing Center for Infectious Disease"/>
            <person name="Wu L."/>
            <person name="Ma J."/>
        </authorList>
    </citation>
    <scope>NUCLEOTIDE SEQUENCE [LARGE SCALE GENOMIC DNA]</scope>
    <source>
        <strain evidence="4">TBRC 4489</strain>
    </source>
</reference>
<feature type="compositionally biased region" description="Low complexity" evidence="1">
    <location>
        <begin position="152"/>
        <end position="163"/>
    </location>
</feature>
<accession>A0ABV8I2C9</accession>
<evidence type="ECO:0000256" key="2">
    <source>
        <dbReference type="SAM" id="Phobius"/>
    </source>
</evidence>
<proteinExistence type="predicted"/>
<keyword evidence="4" id="KW-1185">Reference proteome</keyword>
<keyword evidence="2" id="KW-0812">Transmembrane</keyword>
<evidence type="ECO:0000313" key="3">
    <source>
        <dbReference type="EMBL" id="MFC4058204.1"/>
    </source>
</evidence>